<protein>
    <submittedName>
        <fullName evidence="1">Uncharacterized protein</fullName>
    </submittedName>
</protein>
<organism evidence="1">
    <name type="scientific">candidate division CPR1 bacterium ADurb.Bin160</name>
    <dbReference type="NCBI Taxonomy" id="1852826"/>
    <lineage>
        <taxon>Bacteria</taxon>
        <taxon>candidate division CPR1</taxon>
    </lineage>
</organism>
<reference evidence="1" key="1">
    <citation type="submission" date="2017-02" db="EMBL/GenBank/DDBJ databases">
        <title>Delving into the versatile metabolic prowess of the omnipresent phylum Bacteroidetes.</title>
        <authorList>
            <person name="Nobu M.K."/>
            <person name="Mei R."/>
            <person name="Narihiro T."/>
            <person name="Kuroda K."/>
            <person name="Liu W.-T."/>
        </authorList>
    </citation>
    <scope>NUCLEOTIDE SEQUENCE</scope>
    <source>
        <strain evidence="1">ADurb.Bin160</strain>
    </source>
</reference>
<proteinExistence type="predicted"/>
<accession>A0A1V5ZNP4</accession>
<comment type="caution">
    <text evidence="1">The sequence shown here is derived from an EMBL/GenBank/DDBJ whole genome shotgun (WGS) entry which is preliminary data.</text>
</comment>
<gene>
    <name evidence="1" type="ORF">BWY04_00694</name>
</gene>
<dbReference type="Proteomes" id="UP000485621">
    <property type="component" value="Unassembled WGS sequence"/>
</dbReference>
<dbReference type="AlphaFoldDB" id="A0A1V5ZNP4"/>
<evidence type="ECO:0000313" key="1">
    <source>
        <dbReference type="EMBL" id="OQB41698.1"/>
    </source>
</evidence>
<sequence>MKNSFASLRENILTRKFGGTTVGTAEPYLMGYGFSYFDRLPPDLVKYVQQGSSGLSSISEITNILSAACVGVTPPGGTLNNIDFTGIGGIKWGVPGNIDYGTTVSVKYIEFSKTPILDIFNGWFKLIRDYRTGATDLISGDSGEGYSKAKYAGLLYYWTTAPDSQTVETFACFDGVYPTKDPQDLYSFDIENNSKLEVEIEFHIDTMWREPWVRQKCQNMANTFASVKNIVKSYGERMR</sequence>
<dbReference type="EMBL" id="MWDB01000012">
    <property type="protein sequence ID" value="OQB41698.1"/>
    <property type="molecule type" value="Genomic_DNA"/>
</dbReference>
<name>A0A1V5ZNP4_9BACT</name>